<dbReference type="Proteomes" id="UP000239425">
    <property type="component" value="Unassembled WGS sequence"/>
</dbReference>
<organism evidence="1 2">
    <name type="scientific">Holospora curviuscula</name>
    <dbReference type="NCBI Taxonomy" id="1082868"/>
    <lineage>
        <taxon>Bacteria</taxon>
        <taxon>Pseudomonadati</taxon>
        <taxon>Pseudomonadota</taxon>
        <taxon>Alphaproteobacteria</taxon>
        <taxon>Holosporales</taxon>
        <taxon>Holosporaceae</taxon>
        <taxon>Holospora</taxon>
    </lineage>
</organism>
<evidence type="ECO:0000313" key="1">
    <source>
        <dbReference type="EMBL" id="PPE06955.1"/>
    </source>
</evidence>
<accession>A0A2S5RIF4</accession>
<keyword evidence="2" id="KW-1185">Reference proteome</keyword>
<comment type="caution">
    <text evidence="1">The sequence shown here is derived from an EMBL/GenBank/DDBJ whole genome shotgun (WGS) entry which is preliminary data.</text>
</comment>
<gene>
    <name evidence="1" type="ORF">HCUR_00019</name>
</gene>
<evidence type="ECO:0000313" key="2">
    <source>
        <dbReference type="Proteomes" id="UP000239425"/>
    </source>
</evidence>
<name>A0A2S5RIF4_9PROT</name>
<dbReference type="EMBL" id="PHHC01000002">
    <property type="protein sequence ID" value="PPE06955.1"/>
    <property type="molecule type" value="Genomic_DNA"/>
</dbReference>
<proteinExistence type="predicted"/>
<sequence>MTRYEKNYTTEERVLKDYHFFIDAGLLMNSRDKLLWGDYNSHNR</sequence>
<dbReference type="AlphaFoldDB" id="A0A2S5RIF4"/>
<protein>
    <submittedName>
        <fullName evidence="1">Uncharacterized protein</fullName>
    </submittedName>
</protein>
<reference evidence="1 2" key="1">
    <citation type="submission" date="2017-11" db="EMBL/GenBank/DDBJ databases">
        <title>Comparative genomic analysis of Holospora spp., intranuclear symbionts of paramecia.</title>
        <authorList>
            <person name="Garushyants S.K."/>
            <person name="Beliavskaya A."/>
            <person name="Malko D.B."/>
            <person name="Logacheva M.D."/>
            <person name="Rautian M.S."/>
            <person name="Gelfand M.S."/>
        </authorList>
    </citation>
    <scope>NUCLEOTIDE SEQUENCE [LARGE SCALE GENOMIC DNA]</scope>
    <source>
        <strain evidence="2">02AZ16</strain>
    </source>
</reference>